<dbReference type="GO" id="GO:0051539">
    <property type="term" value="F:4 iron, 4 sulfur cluster binding"/>
    <property type="evidence" value="ECO:0007669"/>
    <property type="project" value="UniProtKB-KW"/>
</dbReference>
<dbReference type="InterPro" id="IPR007197">
    <property type="entry name" value="rSAM"/>
</dbReference>
<reference evidence="8" key="1">
    <citation type="submission" date="2016-10" db="EMBL/GenBank/DDBJ databases">
        <authorList>
            <person name="Varghese N."/>
        </authorList>
    </citation>
    <scope>NUCLEOTIDE SEQUENCE [LARGE SCALE GENOMIC DNA]</scope>
    <source>
        <strain evidence="8">DSM 20406</strain>
    </source>
</reference>
<dbReference type="STRING" id="322505.SAMN04487836_10641"/>
<dbReference type="RefSeq" id="WP_074732581.1">
    <property type="nucleotide sequence ID" value="NZ_CACWHD010000004.1"/>
</dbReference>
<dbReference type="GO" id="GO:0046872">
    <property type="term" value="F:metal ion binding"/>
    <property type="evidence" value="ECO:0007669"/>
    <property type="project" value="UniProtKB-KW"/>
</dbReference>
<dbReference type="SFLD" id="SFLDG01111">
    <property type="entry name" value="Uncharacterised_Radical_SAM_Su"/>
    <property type="match status" value="1"/>
</dbReference>
<dbReference type="InterPro" id="IPR013785">
    <property type="entry name" value="Aldolase_TIM"/>
</dbReference>
<proteinExistence type="predicted"/>
<evidence type="ECO:0000313" key="8">
    <source>
        <dbReference type="Proteomes" id="UP000183028"/>
    </source>
</evidence>
<dbReference type="GO" id="GO:0003824">
    <property type="term" value="F:catalytic activity"/>
    <property type="evidence" value="ECO:0007669"/>
    <property type="project" value="InterPro"/>
</dbReference>
<dbReference type="CDD" id="cd01335">
    <property type="entry name" value="Radical_SAM"/>
    <property type="match status" value="1"/>
</dbReference>
<evidence type="ECO:0000259" key="6">
    <source>
        <dbReference type="PROSITE" id="PS51918"/>
    </source>
</evidence>
<name>A0A1H6WD05_9FIRM</name>
<keyword evidence="1" id="KW-0004">4Fe-4S</keyword>
<evidence type="ECO:0000256" key="2">
    <source>
        <dbReference type="ARBA" id="ARBA00022691"/>
    </source>
</evidence>
<sequence length="220" mass="25213">MSTILYTVHPGGVYVNLKNVSREELKSGIKVYVNATNRCPCHCSFCERQIKKMDDTNSLWLKEEPTLEEILDEFKKYDLNDFLEVVFCGYGEPTNRIDDLLKVADEIKKKRPDLPIRINTIGLGNLLNNRDIVPEMAGRIDTVSISLNTPSKEEFYKITRSDFGPDSQDYIKAFALECKQYIPHVVMSVVDHVISDEEIEKCQKICDDLGVTLRVRPYEG</sequence>
<gene>
    <name evidence="7" type="ORF">SAMN04487834_10576</name>
</gene>
<accession>A0A1H6WD05</accession>
<keyword evidence="3" id="KW-0479">Metal-binding</keyword>
<dbReference type="PANTHER" id="PTHR42836:SF1">
    <property type="entry name" value="7-CARBOXY-7-DEAZAGUANINE SYNTHASE"/>
    <property type="match status" value="1"/>
</dbReference>
<dbReference type="EMBL" id="FNYK01000057">
    <property type="protein sequence ID" value="SEJ10710.1"/>
    <property type="molecule type" value="Genomic_DNA"/>
</dbReference>
<evidence type="ECO:0000313" key="7">
    <source>
        <dbReference type="EMBL" id="SEJ10710.1"/>
    </source>
</evidence>
<keyword evidence="8" id="KW-1185">Reference proteome</keyword>
<organism evidence="7 8">
    <name type="scientific">Sharpea azabuensis</name>
    <dbReference type="NCBI Taxonomy" id="322505"/>
    <lineage>
        <taxon>Bacteria</taxon>
        <taxon>Bacillati</taxon>
        <taxon>Bacillota</taxon>
        <taxon>Erysipelotrichia</taxon>
        <taxon>Erysipelotrichales</taxon>
        <taxon>Coprobacillaceae</taxon>
        <taxon>Sharpea</taxon>
    </lineage>
</organism>
<dbReference type="Gene3D" id="3.20.20.70">
    <property type="entry name" value="Aldolase class I"/>
    <property type="match status" value="1"/>
</dbReference>
<dbReference type="eggNOG" id="COG0535">
    <property type="taxonomic scope" value="Bacteria"/>
</dbReference>
<dbReference type="PANTHER" id="PTHR42836">
    <property type="entry name" value="7-CARBOXY-7-DEAZAGUANINE SYNTHASE"/>
    <property type="match status" value="1"/>
</dbReference>
<keyword evidence="4" id="KW-0408">Iron</keyword>
<dbReference type="InterPro" id="IPR023821">
    <property type="entry name" value="rSAM_TatD-assoc"/>
</dbReference>
<keyword evidence="2" id="KW-0949">S-adenosyl-L-methionine</keyword>
<evidence type="ECO:0000256" key="1">
    <source>
        <dbReference type="ARBA" id="ARBA00022485"/>
    </source>
</evidence>
<dbReference type="OrthoDB" id="9808591at2"/>
<keyword evidence="5" id="KW-0411">Iron-sulfur</keyword>
<dbReference type="NCBIfam" id="TIGR04038">
    <property type="entry name" value="tatD_link_rSAM"/>
    <property type="match status" value="1"/>
</dbReference>
<evidence type="ECO:0000256" key="5">
    <source>
        <dbReference type="ARBA" id="ARBA00023014"/>
    </source>
</evidence>
<protein>
    <submittedName>
        <fullName evidence="7">Radical SAM protein, TatD family-associated</fullName>
    </submittedName>
</protein>
<dbReference type="Proteomes" id="UP000183028">
    <property type="component" value="Unassembled WGS sequence"/>
</dbReference>
<feature type="domain" description="Radical SAM core" evidence="6">
    <location>
        <begin position="25"/>
        <end position="220"/>
    </location>
</feature>
<evidence type="ECO:0000256" key="4">
    <source>
        <dbReference type="ARBA" id="ARBA00023004"/>
    </source>
</evidence>
<evidence type="ECO:0000256" key="3">
    <source>
        <dbReference type="ARBA" id="ARBA00022723"/>
    </source>
</evidence>
<dbReference type="SUPFAM" id="SSF102114">
    <property type="entry name" value="Radical SAM enzymes"/>
    <property type="match status" value="1"/>
</dbReference>
<dbReference type="InterPro" id="IPR058240">
    <property type="entry name" value="rSAM_sf"/>
</dbReference>
<dbReference type="AlphaFoldDB" id="A0A1H6WD05"/>
<dbReference type="Pfam" id="PF04055">
    <property type="entry name" value="Radical_SAM"/>
    <property type="match status" value="1"/>
</dbReference>
<dbReference type="SFLD" id="SFLDS00029">
    <property type="entry name" value="Radical_SAM"/>
    <property type="match status" value="1"/>
</dbReference>
<dbReference type="PROSITE" id="PS51918">
    <property type="entry name" value="RADICAL_SAM"/>
    <property type="match status" value="1"/>
</dbReference>